<evidence type="ECO:0000313" key="4">
    <source>
        <dbReference type="EMBL" id="MBA8795727.1"/>
    </source>
</evidence>
<dbReference type="InterPro" id="IPR016181">
    <property type="entry name" value="Acyl_CoA_acyltransferase"/>
</dbReference>
<dbReference type="AlphaFoldDB" id="A0A7W3IUZ2"/>
<dbReference type="PANTHER" id="PTHR43877">
    <property type="entry name" value="AMINOALKYLPHOSPHONATE N-ACETYLTRANSFERASE-RELATED-RELATED"/>
    <property type="match status" value="1"/>
</dbReference>
<reference evidence="4 5" key="1">
    <citation type="submission" date="2020-07" db="EMBL/GenBank/DDBJ databases">
        <title>Sequencing the genomes of 1000 actinobacteria strains.</title>
        <authorList>
            <person name="Klenk H.-P."/>
        </authorList>
    </citation>
    <scope>NUCLEOTIDE SEQUENCE [LARGE SCALE GENOMIC DNA]</scope>
    <source>
        <strain evidence="4 5">DSM 100723</strain>
    </source>
</reference>
<dbReference type="RefSeq" id="WP_182561308.1">
    <property type="nucleotide sequence ID" value="NZ_JACGWT010000005.1"/>
</dbReference>
<keyword evidence="5" id="KW-1185">Reference proteome</keyword>
<organism evidence="4 5">
    <name type="scientific">Microlunatus kandeliicorticis</name>
    <dbReference type="NCBI Taxonomy" id="1759536"/>
    <lineage>
        <taxon>Bacteria</taxon>
        <taxon>Bacillati</taxon>
        <taxon>Actinomycetota</taxon>
        <taxon>Actinomycetes</taxon>
        <taxon>Propionibacteriales</taxon>
        <taxon>Propionibacteriaceae</taxon>
        <taxon>Microlunatus</taxon>
    </lineage>
</organism>
<keyword evidence="2" id="KW-0012">Acyltransferase</keyword>
<accession>A0A7W3IUZ2</accession>
<feature type="domain" description="N-acetyltransferase" evidence="3">
    <location>
        <begin position="4"/>
        <end position="167"/>
    </location>
</feature>
<keyword evidence="1 4" id="KW-0808">Transferase</keyword>
<dbReference type="InterPro" id="IPR000182">
    <property type="entry name" value="GNAT_dom"/>
</dbReference>
<dbReference type="Pfam" id="PF00583">
    <property type="entry name" value="Acetyltransf_1"/>
    <property type="match status" value="1"/>
</dbReference>
<dbReference type="Gene3D" id="3.40.630.30">
    <property type="match status" value="1"/>
</dbReference>
<evidence type="ECO:0000313" key="5">
    <source>
        <dbReference type="Proteomes" id="UP000523079"/>
    </source>
</evidence>
<evidence type="ECO:0000259" key="3">
    <source>
        <dbReference type="PROSITE" id="PS51186"/>
    </source>
</evidence>
<evidence type="ECO:0000256" key="2">
    <source>
        <dbReference type="ARBA" id="ARBA00023315"/>
    </source>
</evidence>
<dbReference type="PANTHER" id="PTHR43877:SF2">
    <property type="entry name" value="AMINOALKYLPHOSPHONATE N-ACETYLTRANSFERASE-RELATED"/>
    <property type="match status" value="1"/>
</dbReference>
<protein>
    <submittedName>
        <fullName evidence="4">GNAT superfamily N-acetyltransferase</fullName>
    </submittedName>
</protein>
<sequence>MSPLLLRPTRYDAPAAVELTALVQAWYTEIYGGTDDNPIDADEFVPPHGEFLVGFQPDAGRPGGELAVAMGGWRAWTEPFPITGARPAELRRMFVRAEHRGRGHARTLLTELERRAAAHGHDLMVLEAGRVQTAALGLYAACGYRPVPRFGYYAASSGAVHLGKPLGSDR</sequence>
<proteinExistence type="predicted"/>
<dbReference type="PROSITE" id="PS51186">
    <property type="entry name" value="GNAT"/>
    <property type="match status" value="1"/>
</dbReference>
<dbReference type="EMBL" id="JACGWT010000005">
    <property type="protein sequence ID" value="MBA8795727.1"/>
    <property type="molecule type" value="Genomic_DNA"/>
</dbReference>
<gene>
    <name evidence="4" type="ORF">FHX74_003363</name>
</gene>
<dbReference type="InterPro" id="IPR050832">
    <property type="entry name" value="Bact_Acetyltransf"/>
</dbReference>
<dbReference type="Proteomes" id="UP000523079">
    <property type="component" value="Unassembled WGS sequence"/>
</dbReference>
<evidence type="ECO:0000256" key="1">
    <source>
        <dbReference type="ARBA" id="ARBA00022679"/>
    </source>
</evidence>
<name>A0A7W3IUZ2_9ACTN</name>
<comment type="caution">
    <text evidence="4">The sequence shown here is derived from an EMBL/GenBank/DDBJ whole genome shotgun (WGS) entry which is preliminary data.</text>
</comment>
<dbReference type="SUPFAM" id="SSF55729">
    <property type="entry name" value="Acyl-CoA N-acyltransferases (Nat)"/>
    <property type="match status" value="1"/>
</dbReference>
<dbReference type="CDD" id="cd04301">
    <property type="entry name" value="NAT_SF"/>
    <property type="match status" value="1"/>
</dbReference>
<dbReference type="GO" id="GO:0016747">
    <property type="term" value="F:acyltransferase activity, transferring groups other than amino-acyl groups"/>
    <property type="evidence" value="ECO:0007669"/>
    <property type="project" value="InterPro"/>
</dbReference>